<protein>
    <submittedName>
        <fullName evidence="1">Uncharacterized protein</fullName>
    </submittedName>
</protein>
<organism evidence="1">
    <name type="scientific">Aspergillus arachidicola</name>
    <dbReference type="NCBI Taxonomy" id="656916"/>
    <lineage>
        <taxon>Eukaryota</taxon>
        <taxon>Fungi</taxon>
        <taxon>Dikarya</taxon>
        <taxon>Ascomycota</taxon>
        <taxon>Pezizomycotina</taxon>
        <taxon>Eurotiomycetes</taxon>
        <taxon>Eurotiomycetidae</taxon>
        <taxon>Eurotiales</taxon>
        <taxon>Aspergillaceae</taxon>
        <taxon>Aspergillus</taxon>
        <taxon>Aspergillus subgen. Circumdati</taxon>
    </lineage>
</organism>
<evidence type="ECO:0000313" key="1">
    <source>
        <dbReference type="EMBL" id="KAE8335352.1"/>
    </source>
</evidence>
<dbReference type="Proteomes" id="UP000325558">
    <property type="component" value="Unassembled WGS sequence"/>
</dbReference>
<dbReference type="AlphaFoldDB" id="A0A5N6XQV6"/>
<reference evidence="1" key="1">
    <citation type="submission" date="2019-04" db="EMBL/GenBank/DDBJ databases">
        <title>Friends and foes A comparative genomics study of 23 Aspergillus species from section Flavi.</title>
        <authorList>
            <consortium name="DOE Joint Genome Institute"/>
            <person name="Kjaerbolling I."/>
            <person name="Vesth T."/>
            <person name="Frisvad J.C."/>
            <person name="Nybo J.L."/>
            <person name="Theobald S."/>
            <person name="Kildgaard S."/>
            <person name="Isbrandt T."/>
            <person name="Kuo A."/>
            <person name="Sato A."/>
            <person name="Lyhne E.K."/>
            <person name="Kogle M.E."/>
            <person name="Wiebenga A."/>
            <person name="Kun R.S."/>
            <person name="Lubbers R.J."/>
            <person name="Makela M.R."/>
            <person name="Barry K."/>
            <person name="Chovatia M."/>
            <person name="Clum A."/>
            <person name="Daum C."/>
            <person name="Haridas S."/>
            <person name="He G."/>
            <person name="LaButti K."/>
            <person name="Lipzen A."/>
            <person name="Mondo S."/>
            <person name="Riley R."/>
            <person name="Salamov A."/>
            <person name="Simmons B.A."/>
            <person name="Magnuson J.K."/>
            <person name="Henrissat B."/>
            <person name="Mortensen U.H."/>
            <person name="Larsen T.O."/>
            <person name="Devries R.P."/>
            <person name="Grigoriev I.V."/>
            <person name="Machida M."/>
            <person name="Baker S.E."/>
            <person name="Andersen M.R."/>
        </authorList>
    </citation>
    <scope>NUCLEOTIDE SEQUENCE</scope>
    <source>
        <strain evidence="1">CBS 117612</strain>
    </source>
</reference>
<dbReference type="EMBL" id="ML737221">
    <property type="protein sequence ID" value="KAE8335352.1"/>
    <property type="molecule type" value="Genomic_DNA"/>
</dbReference>
<sequence>MTSNVAEQPVICVFCGAQTGELPDYMAAARALALELHNKNLGVTIRPICSPRIHTQGLRDLPVPPPVSLADSKDQQVFDAIRALGTRSQAPQEEVEKACCLAAGPADFTILLERPAPNHDYADDFEKFVRSCLR</sequence>
<accession>A0A5N6XQV6</accession>
<gene>
    <name evidence="1" type="ORF">BDV24DRAFT_169294</name>
</gene>
<dbReference type="OrthoDB" id="4466753at2759"/>
<name>A0A5N6XQV6_9EURO</name>
<proteinExistence type="predicted"/>